<protein>
    <submittedName>
        <fullName evidence="2">Uncharacterized protein</fullName>
    </submittedName>
</protein>
<accession>A0AA36GS66</accession>
<evidence type="ECO:0000313" key="2">
    <source>
        <dbReference type="EMBL" id="CAJ0597195.1"/>
    </source>
</evidence>
<keyword evidence="1" id="KW-0732">Signal</keyword>
<feature type="chain" id="PRO_5041348986" evidence="1">
    <location>
        <begin position="26"/>
        <end position="360"/>
    </location>
</feature>
<proteinExistence type="predicted"/>
<dbReference type="EMBL" id="CATQJL010000223">
    <property type="protein sequence ID" value="CAJ0597195.1"/>
    <property type="molecule type" value="Genomic_DNA"/>
</dbReference>
<dbReference type="AlphaFoldDB" id="A0AA36GS66"/>
<reference evidence="2" key="1">
    <citation type="submission" date="2023-07" db="EMBL/GenBank/DDBJ databases">
        <authorList>
            <consortium name="CYATHOMIX"/>
        </authorList>
    </citation>
    <scope>NUCLEOTIDE SEQUENCE</scope>
    <source>
        <strain evidence="2">N/A</strain>
    </source>
</reference>
<organism evidence="2 3">
    <name type="scientific">Cylicocyclus nassatus</name>
    <name type="common">Nematode worm</name>
    <dbReference type="NCBI Taxonomy" id="53992"/>
    <lineage>
        <taxon>Eukaryota</taxon>
        <taxon>Metazoa</taxon>
        <taxon>Ecdysozoa</taxon>
        <taxon>Nematoda</taxon>
        <taxon>Chromadorea</taxon>
        <taxon>Rhabditida</taxon>
        <taxon>Rhabditina</taxon>
        <taxon>Rhabditomorpha</taxon>
        <taxon>Strongyloidea</taxon>
        <taxon>Strongylidae</taxon>
        <taxon>Cylicocyclus</taxon>
    </lineage>
</organism>
<comment type="caution">
    <text evidence="2">The sequence shown here is derived from an EMBL/GenBank/DDBJ whole genome shotgun (WGS) entry which is preliminary data.</text>
</comment>
<evidence type="ECO:0000256" key="1">
    <source>
        <dbReference type="SAM" id="SignalP"/>
    </source>
</evidence>
<feature type="signal peptide" evidence="1">
    <location>
        <begin position="1"/>
        <end position="25"/>
    </location>
</feature>
<evidence type="ECO:0000313" key="3">
    <source>
        <dbReference type="Proteomes" id="UP001176961"/>
    </source>
</evidence>
<gene>
    <name evidence="2" type="ORF">CYNAS_LOCUS9178</name>
</gene>
<dbReference type="Proteomes" id="UP001176961">
    <property type="component" value="Unassembled WGS sequence"/>
</dbReference>
<sequence>MMNKICWRILAILLLWSKTFDEAQGRISKRIRFEKIGKSHKSLVPEKCKYDHALVAGDKIWIFGRRFVNQETSDLPHSVAYVGTYAIAFNTAKNKWEDAKSFSALSNDQNLDEKFFIHNGAPHVLLYKTSNEISLEALYKWTGTKFESVRLQPFNSIVASDSEFPVNGDLQIADSQDDNTKYIITTLDNQMRVARLKFSGNGAKAEHLFEIPADDESEQLQATSAVASGSRLLVSYSITNYGYQWTAESIIACDLNSQSCETLEINSISKPRWSFNGARAHALLPSGSWIHAAGQIKRGKSGGAFDGSVWELNNLKSSPKWKKLKVKLPKMEEDEEVVIDPAHKTIYCIGNTQIGKVKIA</sequence>
<keyword evidence="3" id="KW-1185">Reference proteome</keyword>
<name>A0AA36GS66_CYLNA</name>